<feature type="domain" description="Senescence" evidence="2">
    <location>
        <begin position="244"/>
        <end position="430"/>
    </location>
</feature>
<protein>
    <recommendedName>
        <fullName evidence="2">Senescence domain-containing protein</fullName>
    </recommendedName>
</protein>
<dbReference type="GO" id="GO:0051301">
    <property type="term" value="P:cell division"/>
    <property type="evidence" value="ECO:0007669"/>
    <property type="project" value="TreeGrafter"/>
</dbReference>
<dbReference type="PANTHER" id="PTHR21068:SF43">
    <property type="entry name" value="SPARTIN"/>
    <property type="match status" value="1"/>
</dbReference>
<dbReference type="InterPro" id="IPR045036">
    <property type="entry name" value="Spartin-like"/>
</dbReference>
<dbReference type="InterPro" id="IPR009686">
    <property type="entry name" value="Senescence/spartin_C"/>
</dbReference>
<dbReference type="Pfam" id="PF06911">
    <property type="entry name" value="Senescence"/>
    <property type="match status" value="1"/>
</dbReference>
<reference evidence="3" key="1">
    <citation type="journal article" date="2020" name="Stud. Mycol.">
        <title>101 Dothideomycetes genomes: a test case for predicting lifestyles and emergence of pathogens.</title>
        <authorList>
            <person name="Haridas S."/>
            <person name="Albert R."/>
            <person name="Binder M."/>
            <person name="Bloem J."/>
            <person name="Labutti K."/>
            <person name="Salamov A."/>
            <person name="Andreopoulos B."/>
            <person name="Baker S."/>
            <person name="Barry K."/>
            <person name="Bills G."/>
            <person name="Bluhm B."/>
            <person name="Cannon C."/>
            <person name="Castanera R."/>
            <person name="Culley D."/>
            <person name="Daum C."/>
            <person name="Ezra D."/>
            <person name="Gonzalez J."/>
            <person name="Henrissat B."/>
            <person name="Kuo A."/>
            <person name="Liang C."/>
            <person name="Lipzen A."/>
            <person name="Lutzoni F."/>
            <person name="Magnuson J."/>
            <person name="Mondo S."/>
            <person name="Nolan M."/>
            <person name="Ohm R."/>
            <person name="Pangilinan J."/>
            <person name="Park H.-J."/>
            <person name="Ramirez L."/>
            <person name="Alfaro M."/>
            <person name="Sun H."/>
            <person name="Tritt A."/>
            <person name="Yoshinaga Y."/>
            <person name="Zwiers L.-H."/>
            <person name="Turgeon B."/>
            <person name="Goodwin S."/>
            <person name="Spatafora J."/>
            <person name="Crous P."/>
            <person name="Grigoriev I."/>
        </authorList>
    </citation>
    <scope>NUCLEOTIDE SEQUENCE</scope>
    <source>
        <strain evidence="3">CBS 122681</strain>
    </source>
</reference>
<keyword evidence="4" id="KW-1185">Reference proteome</keyword>
<dbReference type="PANTHER" id="PTHR21068">
    <property type="entry name" value="SPARTIN"/>
    <property type="match status" value="1"/>
</dbReference>
<name>A0A6A6TAW5_9PLEO</name>
<feature type="region of interest" description="Disordered" evidence="1">
    <location>
        <begin position="464"/>
        <end position="510"/>
    </location>
</feature>
<dbReference type="EMBL" id="MU004331">
    <property type="protein sequence ID" value="KAF2656920.1"/>
    <property type="molecule type" value="Genomic_DNA"/>
</dbReference>
<sequence>MSSRSDPRLLYSIGGIRAYHIQAGEESSLTPSGAQTLSLLMVPTNSPFADLSNTRGQNEAPEEDFYLHLNLPPELDLPLPATTQIYHQPPRSYLIPRWDLGPDSGAFTRIEFPQLGKGANSVTQEDIDTFETILAQCTAFLERAQPPGASSKGTVKAYNPQDYKPGEGYAGTGRGGEIVLVDEDNGSVVGELAEGANVVEDPAIKPGSKNPVEITVSADGKRIDVKPMAEDYLSMARHPAYKDSSLVQNAAAASRLIVTGSTYLSNAMVSGAESYMKKAKPAEKPMEFKPTTHERVRKINTFTTGAASLSSKTLGSVSKYAQTFGANMAGRKQKNPKHMNADGTAKEDYKPGLLNKSMIAFSTVADGLAHSGKTLLTTSGAAATATVGHKYGPEAQKITGDITGGIKNVGLVYIDVTGVSRRAVIKSVAKGMVVGHVKGGGQVVVGGGDGGVINPADIQPGVQNNSLPPGQTAGPQSQIGFGNAAPSGYQPGVGEQITGQPAYGYLPEKR</sequence>
<evidence type="ECO:0000259" key="2">
    <source>
        <dbReference type="Pfam" id="PF06911"/>
    </source>
</evidence>
<dbReference type="OrthoDB" id="20821at2759"/>
<gene>
    <name evidence="3" type="ORF">K491DRAFT_655761</name>
</gene>
<evidence type="ECO:0000313" key="4">
    <source>
        <dbReference type="Proteomes" id="UP000799324"/>
    </source>
</evidence>
<evidence type="ECO:0000256" key="1">
    <source>
        <dbReference type="SAM" id="MobiDB-lite"/>
    </source>
</evidence>
<dbReference type="AlphaFoldDB" id="A0A6A6TAW5"/>
<dbReference type="GO" id="GO:0005886">
    <property type="term" value="C:plasma membrane"/>
    <property type="evidence" value="ECO:0007669"/>
    <property type="project" value="TreeGrafter"/>
</dbReference>
<proteinExistence type="predicted"/>
<dbReference type="Proteomes" id="UP000799324">
    <property type="component" value="Unassembled WGS sequence"/>
</dbReference>
<accession>A0A6A6TAW5</accession>
<evidence type="ECO:0000313" key="3">
    <source>
        <dbReference type="EMBL" id="KAF2656920.1"/>
    </source>
</evidence>
<organism evidence="3 4">
    <name type="scientific">Lophiostoma macrostomum CBS 122681</name>
    <dbReference type="NCBI Taxonomy" id="1314788"/>
    <lineage>
        <taxon>Eukaryota</taxon>
        <taxon>Fungi</taxon>
        <taxon>Dikarya</taxon>
        <taxon>Ascomycota</taxon>
        <taxon>Pezizomycotina</taxon>
        <taxon>Dothideomycetes</taxon>
        <taxon>Pleosporomycetidae</taxon>
        <taxon>Pleosporales</taxon>
        <taxon>Lophiostomataceae</taxon>
        <taxon>Lophiostoma</taxon>
    </lineage>
</organism>
<feature type="compositionally biased region" description="Polar residues" evidence="1">
    <location>
        <begin position="464"/>
        <end position="480"/>
    </location>
</feature>